<accession>A0ABT3RTA1</accession>
<dbReference type="Proteomes" id="UP001209885">
    <property type="component" value="Unassembled WGS sequence"/>
</dbReference>
<reference evidence="2 3" key="1">
    <citation type="submission" date="2022-11" db="EMBL/GenBank/DDBJ databases">
        <title>The characterization of three novel Bacteroidetes species and genomic analysis of their roles in tidal elemental geochemical cycles.</title>
        <authorList>
            <person name="Ma K."/>
        </authorList>
    </citation>
    <scope>NUCLEOTIDE SEQUENCE [LARGE SCALE GENOMIC DNA]</scope>
    <source>
        <strain evidence="2 3">M17</strain>
    </source>
</reference>
<comment type="caution">
    <text evidence="2">The sequence shown here is derived from an EMBL/GenBank/DDBJ whole genome shotgun (WGS) entry which is preliminary data.</text>
</comment>
<keyword evidence="3" id="KW-1185">Reference proteome</keyword>
<feature type="compositionally biased region" description="Basic and acidic residues" evidence="1">
    <location>
        <begin position="14"/>
        <end position="32"/>
    </location>
</feature>
<dbReference type="EMBL" id="JAPFQN010000006">
    <property type="protein sequence ID" value="MCX2744579.1"/>
    <property type="molecule type" value="Genomic_DNA"/>
</dbReference>
<protein>
    <submittedName>
        <fullName evidence="2">Uncharacterized protein</fullName>
    </submittedName>
</protein>
<gene>
    <name evidence="2" type="ORF">OO013_11920</name>
</gene>
<evidence type="ECO:0000313" key="2">
    <source>
        <dbReference type="EMBL" id="MCX2744579.1"/>
    </source>
</evidence>
<feature type="region of interest" description="Disordered" evidence="1">
    <location>
        <begin position="1"/>
        <end position="50"/>
    </location>
</feature>
<dbReference type="RefSeq" id="WP_266057033.1">
    <property type="nucleotide sequence ID" value="NZ_JAPFQN010000006.1"/>
</dbReference>
<evidence type="ECO:0000256" key="1">
    <source>
        <dbReference type="SAM" id="MobiDB-lite"/>
    </source>
</evidence>
<sequence length="50" mass="5663">MKDSKKKSKKAQNKLKEEVSAKKKNKEKEPKGIDNLPDDFDLRKLMGCGG</sequence>
<organism evidence="2 3">
    <name type="scientific">Mangrovivirga halotolerans</name>
    <dbReference type="NCBI Taxonomy" id="2993936"/>
    <lineage>
        <taxon>Bacteria</taxon>
        <taxon>Pseudomonadati</taxon>
        <taxon>Bacteroidota</taxon>
        <taxon>Cytophagia</taxon>
        <taxon>Cytophagales</taxon>
        <taxon>Mangrovivirgaceae</taxon>
        <taxon>Mangrovivirga</taxon>
    </lineage>
</organism>
<evidence type="ECO:0000313" key="3">
    <source>
        <dbReference type="Proteomes" id="UP001209885"/>
    </source>
</evidence>
<name>A0ABT3RTA1_9BACT</name>
<proteinExistence type="predicted"/>
<feature type="compositionally biased region" description="Basic residues" evidence="1">
    <location>
        <begin position="1"/>
        <end position="13"/>
    </location>
</feature>